<evidence type="ECO:0000313" key="1">
    <source>
        <dbReference type="EMBL" id="PIT87761.1"/>
    </source>
</evidence>
<proteinExistence type="predicted"/>
<evidence type="ECO:0000313" key="2">
    <source>
        <dbReference type="Proteomes" id="UP000231183"/>
    </source>
</evidence>
<accession>A0A2M6W4Q0</accession>
<dbReference type="EMBL" id="PFBX01000007">
    <property type="protein sequence ID" value="PIT87761.1"/>
    <property type="molecule type" value="Genomic_DNA"/>
</dbReference>
<protein>
    <submittedName>
        <fullName evidence="1">Uncharacterized protein</fullName>
    </submittedName>
</protein>
<dbReference type="Proteomes" id="UP000231183">
    <property type="component" value="Unassembled WGS sequence"/>
</dbReference>
<organism evidence="1 2">
    <name type="scientific">Candidatus Magasanikbacteria bacterium CG10_big_fil_rev_8_21_14_0_10_40_10</name>
    <dbReference type="NCBI Taxonomy" id="1974648"/>
    <lineage>
        <taxon>Bacteria</taxon>
        <taxon>Candidatus Magasanikiibacteriota</taxon>
    </lineage>
</organism>
<dbReference type="AlphaFoldDB" id="A0A2M6W4Q0"/>
<sequence length="65" mass="7813">MDHVEILSHVSRTEIVREAIYRMFFQLYGININEYIILFSKTESGQLMQEICDYAKRLREKSELL</sequence>
<gene>
    <name evidence="1" type="ORF">COU31_01140</name>
</gene>
<reference evidence="2" key="1">
    <citation type="submission" date="2017-09" db="EMBL/GenBank/DDBJ databases">
        <title>Depth-based differentiation of microbial function through sediment-hosted aquifers and enrichment of novel symbionts in the deep terrestrial subsurface.</title>
        <authorList>
            <person name="Probst A.J."/>
            <person name="Ladd B."/>
            <person name="Jarett J.K."/>
            <person name="Geller-Mcgrath D.E."/>
            <person name="Sieber C.M.K."/>
            <person name="Emerson J.B."/>
            <person name="Anantharaman K."/>
            <person name="Thomas B.C."/>
            <person name="Malmstrom R."/>
            <person name="Stieglmeier M."/>
            <person name="Klingl A."/>
            <person name="Woyke T."/>
            <person name="Ryan C.M."/>
            <person name="Banfield J.F."/>
        </authorList>
    </citation>
    <scope>NUCLEOTIDE SEQUENCE [LARGE SCALE GENOMIC DNA]</scope>
</reference>
<comment type="caution">
    <text evidence="1">The sequence shown here is derived from an EMBL/GenBank/DDBJ whole genome shotgun (WGS) entry which is preliminary data.</text>
</comment>
<name>A0A2M6W4Q0_9BACT</name>